<dbReference type="PANTHER" id="PTHR24134:SF9">
    <property type="entry name" value="ANKYRIN REPEAT AND SOCS BOX PROTEIN 8"/>
    <property type="match status" value="1"/>
</dbReference>
<evidence type="ECO:0000256" key="1">
    <source>
        <dbReference type="ARBA" id="ARBA00022737"/>
    </source>
</evidence>
<keyword evidence="5" id="KW-1185">Reference proteome</keyword>
<dbReference type="AlphaFoldDB" id="C4GH11"/>
<dbReference type="Gene3D" id="1.25.40.20">
    <property type="entry name" value="Ankyrin repeat-containing domain"/>
    <property type="match status" value="1"/>
</dbReference>
<dbReference type="SUPFAM" id="SSF48403">
    <property type="entry name" value="Ankyrin repeat"/>
    <property type="match status" value="1"/>
</dbReference>
<dbReference type="InterPro" id="IPR002110">
    <property type="entry name" value="Ankyrin_rpt"/>
</dbReference>
<proteinExistence type="predicted"/>
<dbReference type="STRING" id="629741.GCWU000324_01430"/>
<reference evidence="4" key="1">
    <citation type="submission" date="2009-04" db="EMBL/GenBank/DDBJ databases">
        <authorList>
            <person name="Weinstock G."/>
            <person name="Sodergren E."/>
            <person name="Clifton S."/>
            <person name="Fulton L."/>
            <person name="Fulton B."/>
            <person name="Courtney L."/>
            <person name="Fronick C."/>
            <person name="Harrison M."/>
            <person name="Strong C."/>
            <person name="Farmer C."/>
            <person name="Delahaunty K."/>
            <person name="Markovic C."/>
            <person name="Hall O."/>
            <person name="Minx P."/>
            <person name="Tomlinson C."/>
            <person name="Mitreva M."/>
            <person name="Nelson J."/>
            <person name="Hou S."/>
            <person name="Wollam A."/>
            <person name="Pepin K.H."/>
            <person name="Johnson M."/>
            <person name="Bhonagiri V."/>
            <person name="Nash W.E."/>
            <person name="Warren W."/>
            <person name="Chinwalla A."/>
            <person name="Mardis E.R."/>
            <person name="Wilson R.K."/>
        </authorList>
    </citation>
    <scope>NUCLEOTIDE SEQUENCE [LARGE SCALE GENOMIC DNA]</scope>
    <source>
        <strain evidence="4">ATCC 51147</strain>
    </source>
</reference>
<keyword evidence="2 3" id="KW-0040">ANK repeat</keyword>
<comment type="caution">
    <text evidence="4">The sequence shown here is derived from an EMBL/GenBank/DDBJ whole genome shotgun (WGS) entry which is preliminary data.</text>
</comment>
<evidence type="ECO:0000256" key="3">
    <source>
        <dbReference type="PROSITE-ProRule" id="PRU00023"/>
    </source>
</evidence>
<evidence type="ECO:0000313" key="5">
    <source>
        <dbReference type="Proteomes" id="UP000003009"/>
    </source>
</evidence>
<feature type="repeat" description="ANK" evidence="3">
    <location>
        <begin position="26"/>
        <end position="58"/>
    </location>
</feature>
<dbReference type="Pfam" id="PF12796">
    <property type="entry name" value="Ank_2"/>
    <property type="match status" value="1"/>
</dbReference>
<gene>
    <name evidence="4" type="ORF">GCWU000324_01430</name>
</gene>
<evidence type="ECO:0000256" key="2">
    <source>
        <dbReference type="ARBA" id="ARBA00023043"/>
    </source>
</evidence>
<dbReference type="PANTHER" id="PTHR24134">
    <property type="entry name" value="ANKYRIN REPEAT-CONTAINING PROTEIN DDB_G0279043"/>
    <property type="match status" value="1"/>
</dbReference>
<name>C4GH11_9NEIS</name>
<dbReference type="EMBL" id="ACJW02000002">
    <property type="protein sequence ID" value="EEP69516.1"/>
    <property type="molecule type" value="Genomic_DNA"/>
</dbReference>
<accession>C4GH11</accession>
<dbReference type="InterPro" id="IPR036770">
    <property type="entry name" value="Ankyrin_rpt-contain_sf"/>
</dbReference>
<organism evidence="4 5">
    <name type="scientific">Kingella oralis ATCC 51147</name>
    <dbReference type="NCBI Taxonomy" id="629741"/>
    <lineage>
        <taxon>Bacteria</taxon>
        <taxon>Pseudomonadati</taxon>
        <taxon>Pseudomonadota</taxon>
        <taxon>Betaproteobacteria</taxon>
        <taxon>Neisseriales</taxon>
        <taxon>Neisseriaceae</taxon>
        <taxon>Kingella</taxon>
    </lineage>
</organism>
<protein>
    <submittedName>
        <fullName evidence="4">Ankyrin repeat protein</fullName>
    </submittedName>
</protein>
<evidence type="ECO:0000313" key="4">
    <source>
        <dbReference type="EMBL" id="EEP69516.1"/>
    </source>
</evidence>
<sequence>MSDTPPAFMQWLLDHGADANFCRDADDDPPLYHQVQAGNTEQAAVLLQNGANANYANEFGNTILHFARTAPLVKLLLAHGANPAAKNRRGQTPFDSLLDTAPLSDRIADMIACTELYLQAGMTITEQQREQVAAVGRAFMPDKPRLQCRA</sequence>
<dbReference type="PROSITE" id="PS50088">
    <property type="entry name" value="ANK_REPEAT"/>
    <property type="match status" value="1"/>
</dbReference>
<dbReference type="HOGENOM" id="CLU_1738109_0_0_4"/>
<dbReference type="Proteomes" id="UP000003009">
    <property type="component" value="Unassembled WGS sequence"/>
</dbReference>
<keyword evidence="1" id="KW-0677">Repeat</keyword>